<dbReference type="EMBL" id="OW152837">
    <property type="protein sequence ID" value="CAH2058093.1"/>
    <property type="molecule type" value="Genomic_DNA"/>
</dbReference>
<gene>
    <name evidence="1" type="ORF">IPOD504_LOCUS10437</name>
</gene>
<evidence type="ECO:0000313" key="1">
    <source>
        <dbReference type="EMBL" id="CAH2058093.1"/>
    </source>
</evidence>
<organism evidence="1 2">
    <name type="scientific">Iphiclides podalirius</name>
    <name type="common">scarce swallowtail</name>
    <dbReference type="NCBI Taxonomy" id="110791"/>
    <lineage>
        <taxon>Eukaryota</taxon>
        <taxon>Metazoa</taxon>
        <taxon>Ecdysozoa</taxon>
        <taxon>Arthropoda</taxon>
        <taxon>Hexapoda</taxon>
        <taxon>Insecta</taxon>
        <taxon>Pterygota</taxon>
        <taxon>Neoptera</taxon>
        <taxon>Endopterygota</taxon>
        <taxon>Lepidoptera</taxon>
        <taxon>Glossata</taxon>
        <taxon>Ditrysia</taxon>
        <taxon>Papilionoidea</taxon>
        <taxon>Papilionidae</taxon>
        <taxon>Papilioninae</taxon>
        <taxon>Iphiclides</taxon>
    </lineage>
</organism>
<accession>A0ABN8IML5</accession>
<proteinExistence type="predicted"/>
<feature type="non-terminal residue" evidence="1">
    <location>
        <position position="73"/>
    </location>
</feature>
<evidence type="ECO:0000313" key="2">
    <source>
        <dbReference type="Proteomes" id="UP000837857"/>
    </source>
</evidence>
<reference evidence="1" key="1">
    <citation type="submission" date="2022-03" db="EMBL/GenBank/DDBJ databases">
        <authorList>
            <person name="Martin H S."/>
        </authorList>
    </citation>
    <scope>NUCLEOTIDE SEQUENCE</scope>
</reference>
<sequence>MLISEREANFGGWNQFQVKREQCDRSGERNRNPARISNRFYRAVIGGSARAICAPHARWRAADSCARAPPGDV</sequence>
<dbReference type="Proteomes" id="UP000837857">
    <property type="component" value="Chromosome 25"/>
</dbReference>
<keyword evidence="2" id="KW-1185">Reference proteome</keyword>
<name>A0ABN8IML5_9NEOP</name>
<protein>
    <submittedName>
        <fullName evidence="1">Uncharacterized protein</fullName>
    </submittedName>
</protein>